<keyword evidence="5 7" id="KW-0472">Membrane</keyword>
<sequence length="397" mass="43172">MNVNALFSYFRENKKRMVLSVIGVAIGVFALTLMTGITGAMKRSISKALGSMGANLIVVIPGEVKNFGGRTLQLSFYPTLTLKDAKAIKEKCPSVRDVAPYKLVNPNVHYGGKSISSDVVGTTPSYEIVTDFHPFCGRFITQDDVENISQVAVIGYEVAKELYGETCPVGKTVYLYNAPYKIVGVMEKRGTDLSGEDLDTRIFIPITSAVKRISNVDYIDGIYVLSVSPSMVRETIKEVKTLLLKRHGKKDFTVDRYEDVVNTKKQALAIFSKLSIIVATISFGVGALGILAVMTLSVYERLIEIGVRRAFGASKKHILVQFLIESIILSFSGAIPGIALAILLVLLVSKVAGWVAYIPIDGAVISFSLSLVIGLVAGVYPALRATSFDPKEILKEE</sequence>
<protein>
    <submittedName>
        <fullName evidence="10">ABC transport system permease protein</fullName>
    </submittedName>
</protein>
<reference evidence="10 11" key="1">
    <citation type="submission" date="2017-05" db="EMBL/GenBank/DDBJ databases">
        <authorList>
            <person name="Varghese N."/>
            <person name="Submissions S."/>
        </authorList>
    </citation>
    <scope>NUCLEOTIDE SEQUENCE [LARGE SCALE GENOMIC DNA]</scope>
    <source>
        <strain evidence="10 11">DSM 15522</strain>
    </source>
</reference>
<evidence type="ECO:0000256" key="7">
    <source>
        <dbReference type="SAM" id="Phobius"/>
    </source>
</evidence>
<feature type="transmembrane region" description="Helical" evidence="7">
    <location>
        <begin position="274"/>
        <end position="299"/>
    </location>
</feature>
<comment type="caution">
    <text evidence="10">The sequence shown here is derived from an EMBL/GenBank/DDBJ whole genome shotgun (WGS) entry which is preliminary data.</text>
</comment>
<dbReference type="RefSeq" id="WP_283399590.1">
    <property type="nucleotide sequence ID" value="NZ_FXUB01000001.1"/>
</dbReference>
<dbReference type="Pfam" id="PF12704">
    <property type="entry name" value="MacB_PCD"/>
    <property type="match status" value="1"/>
</dbReference>
<evidence type="ECO:0000256" key="3">
    <source>
        <dbReference type="ARBA" id="ARBA00022692"/>
    </source>
</evidence>
<dbReference type="InterPro" id="IPR050250">
    <property type="entry name" value="Macrolide_Exporter_MacB"/>
</dbReference>
<feature type="transmembrane region" description="Helical" evidence="7">
    <location>
        <begin position="319"/>
        <end position="347"/>
    </location>
</feature>
<keyword evidence="2" id="KW-1003">Cell membrane</keyword>
<evidence type="ECO:0000256" key="2">
    <source>
        <dbReference type="ARBA" id="ARBA00022475"/>
    </source>
</evidence>
<gene>
    <name evidence="10" type="ORF">SAMN06265339_0076</name>
</gene>
<proteinExistence type="inferred from homology"/>
<evidence type="ECO:0000259" key="9">
    <source>
        <dbReference type="Pfam" id="PF12704"/>
    </source>
</evidence>
<feature type="transmembrane region" description="Helical" evidence="7">
    <location>
        <begin position="354"/>
        <end position="380"/>
    </location>
</feature>
<keyword evidence="4 7" id="KW-1133">Transmembrane helix</keyword>
<feature type="transmembrane region" description="Helical" evidence="7">
    <location>
        <begin position="17"/>
        <end position="37"/>
    </location>
</feature>
<evidence type="ECO:0000313" key="10">
    <source>
        <dbReference type="EMBL" id="SMP02865.1"/>
    </source>
</evidence>
<comment type="similarity">
    <text evidence="6">Belongs to the ABC-4 integral membrane protein family.</text>
</comment>
<organism evidence="10 11">
    <name type="scientific">Desulfurobacterium pacificum</name>
    <dbReference type="NCBI Taxonomy" id="240166"/>
    <lineage>
        <taxon>Bacteria</taxon>
        <taxon>Pseudomonadati</taxon>
        <taxon>Aquificota</taxon>
        <taxon>Aquificia</taxon>
        <taxon>Desulfurobacteriales</taxon>
        <taxon>Desulfurobacteriaceae</taxon>
        <taxon>Desulfurobacterium</taxon>
    </lineage>
</organism>
<feature type="domain" description="ABC3 transporter permease C-terminal" evidence="8">
    <location>
        <begin position="276"/>
        <end position="389"/>
    </location>
</feature>
<dbReference type="PANTHER" id="PTHR30572">
    <property type="entry name" value="MEMBRANE COMPONENT OF TRANSPORTER-RELATED"/>
    <property type="match status" value="1"/>
</dbReference>
<evidence type="ECO:0000259" key="8">
    <source>
        <dbReference type="Pfam" id="PF02687"/>
    </source>
</evidence>
<comment type="subcellular location">
    <subcellularLocation>
        <location evidence="1">Cell membrane</location>
        <topology evidence="1">Multi-pass membrane protein</topology>
    </subcellularLocation>
</comment>
<feature type="domain" description="MacB-like periplasmic core" evidence="9">
    <location>
        <begin position="18"/>
        <end position="240"/>
    </location>
</feature>
<dbReference type="Proteomes" id="UP001157911">
    <property type="component" value="Unassembled WGS sequence"/>
</dbReference>
<evidence type="ECO:0000256" key="6">
    <source>
        <dbReference type="ARBA" id="ARBA00038076"/>
    </source>
</evidence>
<evidence type="ECO:0000256" key="4">
    <source>
        <dbReference type="ARBA" id="ARBA00022989"/>
    </source>
</evidence>
<evidence type="ECO:0000313" key="11">
    <source>
        <dbReference type="Proteomes" id="UP001157911"/>
    </source>
</evidence>
<dbReference type="Pfam" id="PF02687">
    <property type="entry name" value="FtsX"/>
    <property type="match status" value="1"/>
</dbReference>
<dbReference type="InterPro" id="IPR025857">
    <property type="entry name" value="MacB_PCD"/>
</dbReference>
<dbReference type="EMBL" id="FXUB01000001">
    <property type="protein sequence ID" value="SMP02865.1"/>
    <property type="molecule type" value="Genomic_DNA"/>
</dbReference>
<keyword evidence="11" id="KW-1185">Reference proteome</keyword>
<keyword evidence="3 7" id="KW-0812">Transmembrane</keyword>
<accession>A0ABY1N8U8</accession>
<evidence type="ECO:0000256" key="1">
    <source>
        <dbReference type="ARBA" id="ARBA00004651"/>
    </source>
</evidence>
<name>A0ABY1N8U8_9BACT</name>
<dbReference type="PANTHER" id="PTHR30572:SF4">
    <property type="entry name" value="ABC TRANSPORTER PERMEASE YTRF"/>
    <property type="match status" value="1"/>
</dbReference>
<evidence type="ECO:0000256" key="5">
    <source>
        <dbReference type="ARBA" id="ARBA00023136"/>
    </source>
</evidence>
<dbReference type="InterPro" id="IPR003838">
    <property type="entry name" value="ABC3_permease_C"/>
</dbReference>